<dbReference type="InterPro" id="IPR023214">
    <property type="entry name" value="HAD_sf"/>
</dbReference>
<dbReference type="InterPro" id="IPR023198">
    <property type="entry name" value="PGP-like_dom2"/>
</dbReference>
<evidence type="ECO:0000313" key="2">
    <source>
        <dbReference type="Proteomes" id="UP000095558"/>
    </source>
</evidence>
<dbReference type="SFLD" id="SFLDG01129">
    <property type="entry name" value="C1.5:_HAD__Beta-PGM__Phosphata"/>
    <property type="match status" value="1"/>
</dbReference>
<accession>A0A173YPU9</accession>
<dbReference type="OrthoDB" id="9797415at2"/>
<protein>
    <submittedName>
        <fullName evidence="1">HAD family hydrolase</fullName>
        <ecNumber evidence="1">3.1.3.-</ecNumber>
    </submittedName>
</protein>
<name>A0A173YPU9_9CLOT</name>
<dbReference type="SUPFAM" id="SSF56784">
    <property type="entry name" value="HAD-like"/>
    <property type="match status" value="1"/>
</dbReference>
<dbReference type="PANTHER" id="PTHR43611">
    <property type="entry name" value="ALPHA-D-GLUCOSE 1-PHOSPHATE PHOSPHATASE"/>
    <property type="match status" value="1"/>
</dbReference>
<dbReference type="NCBIfam" id="TIGR01509">
    <property type="entry name" value="HAD-SF-IA-v3"/>
    <property type="match status" value="1"/>
</dbReference>
<reference evidence="1 2" key="1">
    <citation type="submission" date="2015-09" db="EMBL/GenBank/DDBJ databases">
        <authorList>
            <consortium name="Pathogen Informatics"/>
        </authorList>
    </citation>
    <scope>NUCLEOTIDE SEQUENCE [LARGE SCALE GENOMIC DNA]</scope>
    <source>
        <strain evidence="1 2">2789STDY5834855</strain>
    </source>
</reference>
<dbReference type="Gene3D" id="3.40.50.1000">
    <property type="entry name" value="HAD superfamily/HAD-like"/>
    <property type="match status" value="1"/>
</dbReference>
<dbReference type="GO" id="GO:0016787">
    <property type="term" value="F:hydrolase activity"/>
    <property type="evidence" value="ECO:0007669"/>
    <property type="project" value="UniProtKB-KW"/>
</dbReference>
<dbReference type="Pfam" id="PF00702">
    <property type="entry name" value="Hydrolase"/>
    <property type="match status" value="1"/>
</dbReference>
<dbReference type="InterPro" id="IPR006439">
    <property type="entry name" value="HAD-SF_hydro_IA"/>
</dbReference>
<proteinExistence type="predicted"/>
<dbReference type="InterPro" id="IPR036412">
    <property type="entry name" value="HAD-like_sf"/>
</dbReference>
<dbReference type="PRINTS" id="PR00413">
    <property type="entry name" value="HADHALOGNASE"/>
</dbReference>
<gene>
    <name evidence="1" type="primary">yihX</name>
    <name evidence="1" type="ORF">ERS852470_00416</name>
</gene>
<organism evidence="1 2">
    <name type="scientific">Clostridium disporicum</name>
    <dbReference type="NCBI Taxonomy" id="84024"/>
    <lineage>
        <taxon>Bacteria</taxon>
        <taxon>Bacillati</taxon>
        <taxon>Bacillota</taxon>
        <taxon>Clostridia</taxon>
        <taxon>Eubacteriales</taxon>
        <taxon>Clostridiaceae</taxon>
        <taxon>Clostridium</taxon>
    </lineage>
</organism>
<dbReference type="RefSeq" id="WP_055275179.1">
    <property type="nucleotide sequence ID" value="NZ_CYZV01000003.1"/>
</dbReference>
<evidence type="ECO:0000313" key="1">
    <source>
        <dbReference type="EMBL" id="CUN65563.1"/>
    </source>
</evidence>
<dbReference type="Gene3D" id="1.10.150.240">
    <property type="entry name" value="Putative phosphatase, domain 2"/>
    <property type="match status" value="1"/>
</dbReference>
<dbReference type="CDD" id="cd02603">
    <property type="entry name" value="HAD_sEH-N_like"/>
    <property type="match status" value="1"/>
</dbReference>
<dbReference type="EMBL" id="CYZV01000003">
    <property type="protein sequence ID" value="CUN65563.1"/>
    <property type="molecule type" value="Genomic_DNA"/>
</dbReference>
<keyword evidence="1" id="KW-0378">Hydrolase</keyword>
<dbReference type="PANTHER" id="PTHR43611:SF3">
    <property type="entry name" value="FLAVIN MONONUCLEOTIDE HYDROLASE 1, CHLOROPLATIC"/>
    <property type="match status" value="1"/>
</dbReference>
<dbReference type="EC" id="3.1.3.-" evidence="1"/>
<dbReference type="Proteomes" id="UP000095558">
    <property type="component" value="Unassembled WGS sequence"/>
</dbReference>
<dbReference type="SFLD" id="SFLDS00003">
    <property type="entry name" value="Haloacid_Dehalogenase"/>
    <property type="match status" value="1"/>
</dbReference>
<dbReference type="AlphaFoldDB" id="A0A173YPU9"/>
<sequence>MYKNIIFDLGNVVLDYNPKVYLKNKLNDTKSEELVLDSIFISKEWPMLDRGTITEEVAIKNIVSRNIESKDIIELAFENWYEMLTPLNETVDIIKELKDDGYKIYYLSNFHSKAFEIVTEKYEFFNLFEGGIVSFREQLLKPEKEIYNRLLERYGLIPEESIFIDDVLENVKGAGEEGIKGIQFKNINELRKELNECGVLKR</sequence>